<accession>A0A1I2FQB0</accession>
<protein>
    <recommendedName>
        <fullName evidence="1">MmyB-like transcription regulator ligand binding domain-containing protein</fullName>
    </recommendedName>
</protein>
<reference evidence="3" key="1">
    <citation type="submission" date="2016-10" db="EMBL/GenBank/DDBJ databases">
        <authorList>
            <person name="Varghese N."/>
            <person name="Submissions S."/>
        </authorList>
    </citation>
    <scope>NUCLEOTIDE SEQUENCE [LARGE SCALE GENOMIC DNA]</scope>
    <source>
        <strain evidence="3">CGMCC 1.10223</strain>
    </source>
</reference>
<evidence type="ECO:0000313" key="2">
    <source>
        <dbReference type="EMBL" id="SFF07654.1"/>
    </source>
</evidence>
<evidence type="ECO:0000259" key="1">
    <source>
        <dbReference type="Pfam" id="PF17765"/>
    </source>
</evidence>
<proteinExistence type="predicted"/>
<dbReference type="AlphaFoldDB" id="A0A1I2FQB0"/>
<dbReference type="Proteomes" id="UP000183410">
    <property type="component" value="Unassembled WGS sequence"/>
</dbReference>
<gene>
    <name evidence="2" type="ORF">SAMN04487969_11343</name>
</gene>
<keyword evidence="3" id="KW-1185">Reference proteome</keyword>
<feature type="domain" description="MmyB-like transcription regulator ligand binding" evidence="1">
    <location>
        <begin position="20"/>
        <end position="79"/>
    </location>
</feature>
<dbReference type="Pfam" id="PF17765">
    <property type="entry name" value="MLTR_LBD"/>
    <property type="match status" value="1"/>
</dbReference>
<organism evidence="2 3">
    <name type="scientific">Paenibacillus algorifonticola</name>
    <dbReference type="NCBI Taxonomy" id="684063"/>
    <lineage>
        <taxon>Bacteria</taxon>
        <taxon>Bacillati</taxon>
        <taxon>Bacillota</taxon>
        <taxon>Bacilli</taxon>
        <taxon>Bacillales</taxon>
        <taxon>Paenibacillaceae</taxon>
        <taxon>Paenibacillus</taxon>
    </lineage>
</organism>
<evidence type="ECO:0000313" key="3">
    <source>
        <dbReference type="Proteomes" id="UP000183410"/>
    </source>
</evidence>
<dbReference type="InterPro" id="IPR041413">
    <property type="entry name" value="MLTR_LBD"/>
</dbReference>
<name>A0A1I2FQB0_9BACL</name>
<dbReference type="Gene3D" id="3.30.450.180">
    <property type="match status" value="1"/>
</dbReference>
<sequence>MELWNPHVPDAVSSLHTTLNPQWQDIIGQLSYPSFISNEKTQVLAWNEAASEIIADFASWPASERIMLRLMFTDESLRRPWPIGRSSHATPWRCFEPIMTSIRATRGLSS</sequence>
<dbReference type="EMBL" id="FONN01000013">
    <property type="protein sequence ID" value="SFF07654.1"/>
    <property type="molecule type" value="Genomic_DNA"/>
</dbReference>